<dbReference type="Pfam" id="PF04657">
    <property type="entry name" value="DMT_YdcZ"/>
    <property type="match status" value="2"/>
</dbReference>
<keyword evidence="1" id="KW-0472">Membrane</keyword>
<feature type="transmembrane region" description="Helical" evidence="1">
    <location>
        <begin position="110"/>
        <end position="130"/>
    </location>
</feature>
<comment type="caution">
    <text evidence="2">The sequence shown here is derived from an EMBL/GenBank/DDBJ whole genome shotgun (WGS) entry which is preliminary data.</text>
</comment>
<feature type="transmembrane region" description="Helical" evidence="1">
    <location>
        <begin position="212"/>
        <end position="233"/>
    </location>
</feature>
<evidence type="ECO:0000313" key="2">
    <source>
        <dbReference type="EMBL" id="RXI78635.1"/>
    </source>
</evidence>
<dbReference type="InterPro" id="IPR006750">
    <property type="entry name" value="YdcZ"/>
</dbReference>
<organism evidence="2 3">
    <name type="scientific">Levilactobacillus suantsaii</name>
    <dbReference type="NCBI Taxonomy" id="2292255"/>
    <lineage>
        <taxon>Bacteria</taxon>
        <taxon>Bacillati</taxon>
        <taxon>Bacillota</taxon>
        <taxon>Bacilli</taxon>
        <taxon>Lactobacillales</taxon>
        <taxon>Lactobacillaceae</taxon>
        <taxon>Levilactobacillus</taxon>
    </lineage>
</organism>
<protein>
    <submittedName>
        <fullName evidence="2">DMT family transporter</fullName>
    </submittedName>
</protein>
<dbReference type="AlphaFoldDB" id="A0A4Q0VHF3"/>
<dbReference type="OrthoDB" id="7864805at2"/>
<dbReference type="EMBL" id="QXIL01000009">
    <property type="protein sequence ID" value="RXI78635.1"/>
    <property type="molecule type" value="Genomic_DNA"/>
</dbReference>
<feature type="transmembrane region" description="Helical" evidence="1">
    <location>
        <begin position="6"/>
        <end position="28"/>
    </location>
</feature>
<gene>
    <name evidence="2" type="ORF">DXH47_06095</name>
</gene>
<dbReference type="PANTHER" id="PTHR34821:SF2">
    <property type="entry name" value="INNER MEMBRANE PROTEIN YDCZ"/>
    <property type="match status" value="1"/>
</dbReference>
<keyword evidence="1" id="KW-0812">Transmembrane</keyword>
<evidence type="ECO:0000313" key="3">
    <source>
        <dbReference type="Proteomes" id="UP000290602"/>
    </source>
</evidence>
<accession>A0A4Q0VHF3</accession>
<keyword evidence="1" id="KW-1133">Transmembrane helix</keyword>
<keyword evidence="3" id="KW-1185">Reference proteome</keyword>
<proteinExistence type="predicted"/>
<feature type="transmembrane region" description="Helical" evidence="1">
    <location>
        <begin position="81"/>
        <end position="103"/>
    </location>
</feature>
<dbReference type="PANTHER" id="PTHR34821">
    <property type="entry name" value="INNER MEMBRANE PROTEIN YDCZ"/>
    <property type="match status" value="1"/>
</dbReference>
<dbReference type="Proteomes" id="UP000290602">
    <property type="component" value="Unassembled WGS sequence"/>
</dbReference>
<name>A0A4Q0VHF3_9LACO</name>
<feature type="transmembrane region" description="Helical" evidence="1">
    <location>
        <begin position="245"/>
        <end position="266"/>
    </location>
</feature>
<feature type="transmembrane region" description="Helical" evidence="1">
    <location>
        <begin position="142"/>
        <end position="162"/>
    </location>
</feature>
<feature type="transmembrane region" description="Helical" evidence="1">
    <location>
        <begin position="305"/>
        <end position="322"/>
    </location>
</feature>
<feature type="transmembrane region" description="Helical" evidence="1">
    <location>
        <begin position="273"/>
        <end position="293"/>
    </location>
</feature>
<sequence length="323" mass="34666">MLIFIILWLTYMLLFIILGITTGGFIPLQTSINSQLGNRVKTPFLSSLISFIIGALFLFILSLVTEADLPLINDTLSALPWWGYLGGIIGMLCLTLNIFLFPILGSVQTVVIPMVGQILMSMVIDNFGWLDTQPSPLTLAKLAGIVLIIAGIMITLALPGILAKQTPRPRSTTKSSKFIWQITALLDGFAFATESTINGHVGTVLKSPIHSAFLTFLIATLILLVINLVQGNFKKLGYLVAAPAPAWNFLGGVIGGINILITALLVPQIGISLATILGLMGQIVISLVIDHWGLLGAEVNKVNKIQVSGILTIIFGIVTIELI</sequence>
<evidence type="ECO:0000256" key="1">
    <source>
        <dbReference type="SAM" id="Phobius"/>
    </source>
</evidence>
<reference evidence="2 3" key="1">
    <citation type="submission" date="2018-08" db="EMBL/GenBank/DDBJ databases">
        <title>Lactobacillus suantsai sp. nov., isolated from traditional fermented suan-tsai in Taiwan.</title>
        <authorList>
            <person name="Huang C.-H."/>
        </authorList>
    </citation>
    <scope>NUCLEOTIDE SEQUENCE [LARGE SCALE GENOMIC DNA]</scope>
    <source>
        <strain evidence="2 3">BCRC 12945</strain>
    </source>
</reference>
<dbReference type="GO" id="GO:0005886">
    <property type="term" value="C:plasma membrane"/>
    <property type="evidence" value="ECO:0007669"/>
    <property type="project" value="TreeGrafter"/>
</dbReference>
<feature type="transmembrane region" description="Helical" evidence="1">
    <location>
        <begin position="40"/>
        <end position="61"/>
    </location>
</feature>